<dbReference type="EMBL" id="RQPI01000017">
    <property type="protein sequence ID" value="RQW08849.1"/>
    <property type="molecule type" value="Genomic_DNA"/>
</dbReference>
<accession>A0A3N9NZK2</accession>
<feature type="region of interest" description="Disordered" evidence="1">
    <location>
        <begin position="154"/>
        <end position="179"/>
    </location>
</feature>
<keyword evidence="3" id="KW-1185">Reference proteome</keyword>
<gene>
    <name evidence="2" type="ORF">EH198_20875</name>
</gene>
<feature type="region of interest" description="Disordered" evidence="1">
    <location>
        <begin position="1"/>
        <end position="58"/>
    </location>
</feature>
<dbReference type="Proteomes" id="UP000282529">
    <property type="component" value="Unassembled WGS sequence"/>
</dbReference>
<feature type="compositionally biased region" description="Polar residues" evidence="1">
    <location>
        <begin position="13"/>
        <end position="43"/>
    </location>
</feature>
<dbReference type="RefSeq" id="WP_124697454.1">
    <property type="nucleotide sequence ID" value="NZ_JBHUFE010000025.1"/>
</dbReference>
<dbReference type="AlphaFoldDB" id="A0A3N9NZK2"/>
<sequence length="179" mass="19850">MASIKKIPALRSSVGNTSNRPTLRTNPVSQNPTLNRPPSSSYGPLTRRESVELKDGPHTAKIERASVVSPDNNPQLRIQATFTNGDGESFSDSILVKVEWKRTSPFVELLEVSGCMPELGEDVQLDDLVGQELLLTIKVNTKNGRSYPNLVQTELIPDDFDTDSDDSYPEVTEDEDQYE</sequence>
<comment type="caution">
    <text evidence="2">The sequence shown here is derived from an EMBL/GenBank/DDBJ whole genome shotgun (WGS) entry which is preliminary data.</text>
</comment>
<feature type="compositionally biased region" description="Basic and acidic residues" evidence="1">
    <location>
        <begin position="46"/>
        <end position="58"/>
    </location>
</feature>
<name>A0A3N9NZK2_9BACL</name>
<protein>
    <submittedName>
        <fullName evidence="2">Uncharacterized protein</fullName>
    </submittedName>
</protein>
<evidence type="ECO:0000313" key="3">
    <source>
        <dbReference type="Proteomes" id="UP000282529"/>
    </source>
</evidence>
<organism evidence="2 3">
    <name type="scientific">Paenibacillus rhizophilus</name>
    <dbReference type="NCBI Taxonomy" id="1850366"/>
    <lineage>
        <taxon>Bacteria</taxon>
        <taxon>Bacillati</taxon>
        <taxon>Bacillota</taxon>
        <taxon>Bacilli</taxon>
        <taxon>Bacillales</taxon>
        <taxon>Paenibacillaceae</taxon>
        <taxon>Paenibacillus</taxon>
    </lineage>
</organism>
<evidence type="ECO:0000256" key="1">
    <source>
        <dbReference type="SAM" id="MobiDB-lite"/>
    </source>
</evidence>
<feature type="compositionally biased region" description="Acidic residues" evidence="1">
    <location>
        <begin position="156"/>
        <end position="179"/>
    </location>
</feature>
<evidence type="ECO:0000313" key="2">
    <source>
        <dbReference type="EMBL" id="RQW08849.1"/>
    </source>
</evidence>
<proteinExistence type="predicted"/>
<dbReference type="OrthoDB" id="2680307at2"/>
<reference evidence="2 3" key="1">
    <citation type="submission" date="2018-11" db="EMBL/GenBank/DDBJ databases">
        <title>Genome sequence of strain 7197.</title>
        <authorList>
            <person name="Gao J."/>
            <person name="Sun J."/>
        </authorList>
    </citation>
    <scope>NUCLEOTIDE SEQUENCE [LARGE SCALE GENOMIC DNA]</scope>
    <source>
        <strain evidence="2 3">7197</strain>
    </source>
</reference>